<sequence>RCVLRDIHGTPVRRGSRDNGTETWTRDVTCGLALQVHDDRGLREPYVHELLERRTHVEQQQERVELEHEPEQHGEPGEQERELQASGGGPCEEPEALCELEEVEVVVEYERVWHHERDVVMGQVQEQDDGLQREVHELGLDAEQDVERGVVLLSRQHDRAQHERDLPVWLRVLVLVPCEP</sequence>
<feature type="region of interest" description="Disordered" evidence="1">
    <location>
        <begin position="1"/>
        <end position="22"/>
    </location>
</feature>
<feature type="non-terminal residue" evidence="2">
    <location>
        <position position="1"/>
    </location>
</feature>
<name>Q16KN2_AEDAE</name>
<protein>
    <submittedName>
        <fullName evidence="2">AAEL012928-PA</fullName>
    </submittedName>
</protein>
<dbReference type="AlphaFoldDB" id="Q16KN2"/>
<proteinExistence type="predicted"/>
<dbReference type="EMBL" id="CH477949">
    <property type="protein sequence ID" value="EAT34869.1"/>
    <property type="molecule type" value="Genomic_DNA"/>
</dbReference>
<dbReference type="PaxDb" id="7159-AAEL012928-PA"/>
<gene>
    <name evidence="2" type="ORF">AaeL_AAEL012928</name>
</gene>
<dbReference type="HOGENOM" id="CLU_1499893_0_0_1"/>
<organism evidence="2 3">
    <name type="scientific">Aedes aegypti</name>
    <name type="common">Yellowfever mosquito</name>
    <name type="synonym">Culex aegypti</name>
    <dbReference type="NCBI Taxonomy" id="7159"/>
    <lineage>
        <taxon>Eukaryota</taxon>
        <taxon>Metazoa</taxon>
        <taxon>Ecdysozoa</taxon>
        <taxon>Arthropoda</taxon>
        <taxon>Hexapoda</taxon>
        <taxon>Insecta</taxon>
        <taxon>Pterygota</taxon>
        <taxon>Neoptera</taxon>
        <taxon>Endopterygota</taxon>
        <taxon>Diptera</taxon>
        <taxon>Nematocera</taxon>
        <taxon>Culicoidea</taxon>
        <taxon>Culicidae</taxon>
        <taxon>Culicinae</taxon>
        <taxon>Aedini</taxon>
        <taxon>Aedes</taxon>
        <taxon>Stegomyia</taxon>
    </lineage>
</organism>
<dbReference type="Proteomes" id="UP000682892">
    <property type="component" value="Unassembled WGS sequence"/>
</dbReference>
<reference evidence="2" key="3">
    <citation type="submission" date="2012-09" db="EMBL/GenBank/DDBJ databases">
        <authorList>
            <consortium name="VectorBase"/>
        </authorList>
    </citation>
    <scope>NUCLEOTIDE SEQUENCE</scope>
    <source>
        <strain evidence="2">Liverpool</strain>
    </source>
</reference>
<feature type="compositionally biased region" description="Basic and acidic residues" evidence="1">
    <location>
        <begin position="57"/>
        <end position="83"/>
    </location>
</feature>
<evidence type="ECO:0000313" key="2">
    <source>
        <dbReference type="EMBL" id="EAT34869.1"/>
    </source>
</evidence>
<reference evidence="2" key="2">
    <citation type="journal article" date="2007" name="Science">
        <title>Genome sequence of Aedes aegypti, a major arbovirus vector.</title>
        <authorList>
            <person name="Nene V."/>
            <person name="Wortman J.R."/>
            <person name="Lawson D."/>
            <person name="Haas B."/>
            <person name="Kodira C."/>
            <person name="Tu Z.J."/>
            <person name="Loftus B."/>
            <person name="Xi Z."/>
            <person name="Megy K."/>
            <person name="Grabherr M."/>
            <person name="Ren Q."/>
            <person name="Zdobnov E.M."/>
            <person name="Lobo N.F."/>
            <person name="Campbell K.S."/>
            <person name="Brown S.E."/>
            <person name="Bonaldo M.F."/>
            <person name="Zhu J."/>
            <person name="Sinkins S.P."/>
            <person name="Hogenkamp D.G."/>
            <person name="Amedeo P."/>
            <person name="Arensburger P."/>
            <person name="Atkinson P.W."/>
            <person name="Bidwell S."/>
            <person name="Biedler J."/>
            <person name="Birney E."/>
            <person name="Bruggner R.V."/>
            <person name="Costas J."/>
            <person name="Coy M.R."/>
            <person name="Crabtree J."/>
            <person name="Crawford M."/>
            <person name="Debruyn B."/>
            <person name="Decaprio D."/>
            <person name="Eiglmeier K."/>
            <person name="Eisenstadt E."/>
            <person name="El-Dorry H."/>
            <person name="Gelbart W.M."/>
            <person name="Gomes S.L."/>
            <person name="Hammond M."/>
            <person name="Hannick L.I."/>
            <person name="Hogan J.R."/>
            <person name="Holmes M.H."/>
            <person name="Jaffe D."/>
            <person name="Johnston J.S."/>
            <person name="Kennedy R.C."/>
            <person name="Koo H."/>
            <person name="Kravitz S."/>
            <person name="Kriventseva E.V."/>
            <person name="Kulp D."/>
            <person name="Labutti K."/>
            <person name="Lee E."/>
            <person name="Li S."/>
            <person name="Lovin D.D."/>
            <person name="Mao C."/>
            <person name="Mauceli E."/>
            <person name="Menck C.F."/>
            <person name="Miller J.R."/>
            <person name="Montgomery P."/>
            <person name="Mori A."/>
            <person name="Nascimento A.L."/>
            <person name="Naveira H.F."/>
            <person name="Nusbaum C."/>
            <person name="O'leary S."/>
            <person name="Orvis J."/>
            <person name="Pertea M."/>
            <person name="Quesneville H."/>
            <person name="Reidenbach K.R."/>
            <person name="Rogers Y.H."/>
            <person name="Roth C.W."/>
            <person name="Schneider J.R."/>
            <person name="Schatz M."/>
            <person name="Shumway M."/>
            <person name="Stanke M."/>
            <person name="Stinson E.O."/>
            <person name="Tubio J.M."/>
            <person name="Vanzee J.P."/>
            <person name="Verjovski-Almeida S."/>
            <person name="Werner D."/>
            <person name="White O."/>
            <person name="Wyder S."/>
            <person name="Zeng Q."/>
            <person name="Zhao Q."/>
            <person name="Zhao Y."/>
            <person name="Hill C.A."/>
            <person name="Raikhel A.S."/>
            <person name="Soares M.B."/>
            <person name="Knudson D.L."/>
            <person name="Lee N.H."/>
            <person name="Galagan J."/>
            <person name="Salzberg S.L."/>
            <person name="Paulsen I.T."/>
            <person name="Dimopoulos G."/>
            <person name="Collins F.H."/>
            <person name="Birren B."/>
            <person name="Fraser-Liggett C.M."/>
            <person name="Severson D.W."/>
        </authorList>
    </citation>
    <scope>NUCLEOTIDE SEQUENCE [LARGE SCALE GENOMIC DNA]</scope>
    <source>
        <strain evidence="2">Liverpool</strain>
    </source>
</reference>
<feature type="region of interest" description="Disordered" evidence="1">
    <location>
        <begin position="57"/>
        <end position="93"/>
    </location>
</feature>
<evidence type="ECO:0000313" key="3">
    <source>
        <dbReference type="Proteomes" id="UP000682892"/>
    </source>
</evidence>
<accession>Q16KN2</accession>
<evidence type="ECO:0000256" key="1">
    <source>
        <dbReference type="SAM" id="MobiDB-lite"/>
    </source>
</evidence>
<reference evidence="2" key="1">
    <citation type="submission" date="2005-10" db="EMBL/GenBank/DDBJ databases">
        <authorList>
            <person name="Loftus B.J."/>
            <person name="Nene V.M."/>
            <person name="Hannick L.I."/>
            <person name="Bidwell S."/>
            <person name="Haas B."/>
            <person name="Amedeo P."/>
            <person name="Orvis J."/>
            <person name="Wortman J.R."/>
            <person name="White O.R."/>
            <person name="Salzberg S."/>
            <person name="Shumway M."/>
            <person name="Koo H."/>
            <person name="Zhao Y."/>
            <person name="Holmes M."/>
            <person name="Miller J."/>
            <person name="Schatz M."/>
            <person name="Pop M."/>
            <person name="Pai G."/>
            <person name="Utterback T."/>
            <person name="Rogers Y.-H."/>
            <person name="Kravitz S."/>
            <person name="Fraser C.M."/>
        </authorList>
    </citation>
    <scope>NUCLEOTIDE SEQUENCE</scope>
    <source>
        <strain evidence="2">Liverpool</strain>
    </source>
</reference>